<name>A0ABX7X3Q5_9GAMM</name>
<sequence length="65" mass="7302">MNAQVENILKQIKASASSLEIFADTAIGARFGERYTRESVEIMLVVLEHLQEQHDQLKQAMEGGK</sequence>
<accession>A0ABX7X3Q5</accession>
<evidence type="ECO:0000313" key="1">
    <source>
        <dbReference type="EMBL" id="QTR47760.1"/>
    </source>
</evidence>
<evidence type="ECO:0000313" key="2">
    <source>
        <dbReference type="Proteomes" id="UP000672039"/>
    </source>
</evidence>
<proteinExistence type="predicted"/>
<reference evidence="1 2" key="1">
    <citation type="submission" date="2021-04" db="EMBL/GenBank/DDBJ databases">
        <title>Genomics, taxonomy and metabolism of representatives of sulfur bacteria of the genus Thiothrix: Thiothrix fructosivorans QT, Thiothrix unzii A1T and three new species, Thiothrix subterranea sp. nov., Thiothrix litoralis sp. nov. and 'Candidatus Thiothrix anitrata' sp. nov.</title>
        <authorList>
            <person name="Ravin N.V."/>
            <person name="Smolyakov D."/>
            <person name="Rudenko T.S."/>
            <person name="Mardanov A.V."/>
            <person name="Beletsky A.V."/>
            <person name="Markov N.D."/>
            <person name="Fomenkov A.I."/>
            <person name="Roberts R.J."/>
            <person name="Karnachuk O.V."/>
            <person name="Novikov A."/>
            <person name="Grabovich M.Y."/>
        </authorList>
    </citation>
    <scope>NUCLEOTIDE SEQUENCE [LARGE SCALE GENOMIC DNA]</scope>
    <source>
        <strain evidence="1 2">AS</strain>
    </source>
</reference>
<gene>
    <name evidence="1" type="ORF">J9253_07530</name>
</gene>
<dbReference type="EMBL" id="CP072801">
    <property type="protein sequence ID" value="QTR47760.1"/>
    <property type="molecule type" value="Genomic_DNA"/>
</dbReference>
<protein>
    <recommendedName>
        <fullName evidence="3">Phage protein</fullName>
    </recommendedName>
</protein>
<dbReference type="Proteomes" id="UP000672039">
    <property type="component" value="Chromosome"/>
</dbReference>
<keyword evidence="2" id="KW-1185">Reference proteome</keyword>
<organism evidence="1 2">
    <name type="scientific">Thiothrix litoralis</name>
    <dbReference type="NCBI Taxonomy" id="2891210"/>
    <lineage>
        <taxon>Bacteria</taxon>
        <taxon>Pseudomonadati</taxon>
        <taxon>Pseudomonadota</taxon>
        <taxon>Gammaproteobacteria</taxon>
        <taxon>Thiotrichales</taxon>
        <taxon>Thiotrichaceae</taxon>
        <taxon>Thiothrix</taxon>
    </lineage>
</organism>
<dbReference type="RefSeq" id="WP_210224002.1">
    <property type="nucleotide sequence ID" value="NZ_CP072801.1"/>
</dbReference>
<evidence type="ECO:0008006" key="3">
    <source>
        <dbReference type="Google" id="ProtNLM"/>
    </source>
</evidence>